<reference evidence="7 8" key="1">
    <citation type="submission" date="2016-10" db="EMBL/GenBank/DDBJ databases">
        <title>Genome sequence of the ascomycete fungus Penicillium subrubescens.</title>
        <authorList>
            <person name="De Vries R.P."/>
            <person name="Peng M."/>
            <person name="Dilokpimol A."/>
            <person name="Hilden K."/>
            <person name="Makela M.R."/>
            <person name="Grigoriev I."/>
            <person name="Riley R."/>
            <person name="Granchi Z."/>
        </authorList>
    </citation>
    <scope>NUCLEOTIDE SEQUENCE [LARGE SCALE GENOMIC DNA]</scope>
    <source>
        <strain evidence="7 8">CBS 132785</strain>
    </source>
</reference>
<keyword evidence="8" id="KW-1185">Reference proteome</keyword>
<feature type="compositionally biased region" description="Polar residues" evidence="5">
    <location>
        <begin position="21"/>
        <end position="34"/>
    </location>
</feature>
<keyword evidence="1" id="KW-0808">Transferase</keyword>
<keyword evidence="3" id="KW-0418">Kinase</keyword>
<keyword evidence="4" id="KW-0067">ATP-binding</keyword>
<dbReference type="GO" id="GO:0005524">
    <property type="term" value="F:ATP binding"/>
    <property type="evidence" value="ECO:0007669"/>
    <property type="project" value="UniProtKB-KW"/>
</dbReference>
<dbReference type="Gene3D" id="1.10.510.10">
    <property type="entry name" value="Transferase(Phosphotransferase) domain 1"/>
    <property type="match status" value="1"/>
</dbReference>
<dbReference type="GO" id="GO:0004674">
    <property type="term" value="F:protein serine/threonine kinase activity"/>
    <property type="evidence" value="ECO:0007669"/>
    <property type="project" value="TreeGrafter"/>
</dbReference>
<gene>
    <name evidence="7" type="ORF">PENSUB_10251</name>
</gene>
<dbReference type="SUPFAM" id="SSF56112">
    <property type="entry name" value="Protein kinase-like (PK-like)"/>
    <property type="match status" value="1"/>
</dbReference>
<feature type="compositionally biased region" description="Polar residues" evidence="5">
    <location>
        <begin position="1"/>
        <end position="14"/>
    </location>
</feature>
<evidence type="ECO:0000256" key="3">
    <source>
        <dbReference type="ARBA" id="ARBA00022777"/>
    </source>
</evidence>
<evidence type="ECO:0000256" key="2">
    <source>
        <dbReference type="ARBA" id="ARBA00022741"/>
    </source>
</evidence>
<feature type="region of interest" description="Disordered" evidence="5">
    <location>
        <begin position="1"/>
        <end position="35"/>
    </location>
</feature>
<feature type="domain" description="Protein kinase" evidence="6">
    <location>
        <begin position="87"/>
        <end position="406"/>
    </location>
</feature>
<dbReference type="STRING" id="1316194.A0A1Q5TB87"/>
<dbReference type="Proteomes" id="UP000186955">
    <property type="component" value="Unassembled WGS sequence"/>
</dbReference>
<dbReference type="SMART" id="SM00220">
    <property type="entry name" value="S_TKc"/>
    <property type="match status" value="1"/>
</dbReference>
<sequence>MTPSNTPLRLSVTTAHDDKSISLQTPTSGSTLTPPVTPIAKELSDAERSIPSPVEEKALEQTTVQVKRNISTPLRFTDEVEICRDDEDRPVEFGRGAWSIVYKARSTLNNTTTPLHTPPSSPVTVSRVVAVKAPLRRDARKVLQAEALTLTRLNLTPGFEKHVVPFQGFLSDSDALVMSAVPLALSTYIEDHADLRKKQHSTATTFDPVQGPESWRDMARKLITGLAWLHDTAGIIHGDIKPHNVLLRRISTDEPGVDAGAFPYEPLLADFSSAFNIPTDTTLTTPDTNQASMSAFTPPFTAPELLSLASLKSGDVAPTPSSDVFSLAATLIAAATGDLLLYPGSNNMQRLAMAREGHRILEFTRAGSNGCRVPRNGFVEKLVQPAVSKDPAQRILTRDWMALASL</sequence>
<evidence type="ECO:0000256" key="1">
    <source>
        <dbReference type="ARBA" id="ARBA00022679"/>
    </source>
</evidence>
<evidence type="ECO:0000256" key="5">
    <source>
        <dbReference type="SAM" id="MobiDB-lite"/>
    </source>
</evidence>
<evidence type="ECO:0000313" key="8">
    <source>
        <dbReference type="Proteomes" id="UP000186955"/>
    </source>
</evidence>
<dbReference type="PROSITE" id="PS50011">
    <property type="entry name" value="PROTEIN_KINASE_DOM"/>
    <property type="match status" value="1"/>
</dbReference>
<evidence type="ECO:0000259" key="6">
    <source>
        <dbReference type="PROSITE" id="PS50011"/>
    </source>
</evidence>
<name>A0A1Q5TB87_9EURO</name>
<dbReference type="OrthoDB" id="626167at2759"/>
<comment type="caution">
    <text evidence="7">The sequence shown here is derived from an EMBL/GenBank/DDBJ whole genome shotgun (WGS) entry which is preliminary data.</text>
</comment>
<dbReference type="PANTHER" id="PTHR43289:SF33">
    <property type="entry name" value="SERINE_THREONINE KINASE 31"/>
    <property type="match status" value="1"/>
</dbReference>
<dbReference type="InterPro" id="IPR008271">
    <property type="entry name" value="Ser/Thr_kinase_AS"/>
</dbReference>
<dbReference type="PROSITE" id="PS00108">
    <property type="entry name" value="PROTEIN_KINASE_ST"/>
    <property type="match status" value="1"/>
</dbReference>
<dbReference type="Pfam" id="PF00069">
    <property type="entry name" value="Pkinase"/>
    <property type="match status" value="1"/>
</dbReference>
<protein>
    <recommendedName>
        <fullName evidence="6">Protein kinase domain-containing protein</fullName>
    </recommendedName>
</protein>
<evidence type="ECO:0000313" key="7">
    <source>
        <dbReference type="EMBL" id="OKO97457.1"/>
    </source>
</evidence>
<dbReference type="EMBL" id="MNBE01000695">
    <property type="protein sequence ID" value="OKO97457.1"/>
    <property type="molecule type" value="Genomic_DNA"/>
</dbReference>
<dbReference type="AlphaFoldDB" id="A0A1Q5TB87"/>
<dbReference type="InterPro" id="IPR000719">
    <property type="entry name" value="Prot_kinase_dom"/>
</dbReference>
<dbReference type="InterPro" id="IPR011009">
    <property type="entry name" value="Kinase-like_dom_sf"/>
</dbReference>
<proteinExistence type="predicted"/>
<organism evidence="7 8">
    <name type="scientific">Penicillium subrubescens</name>
    <dbReference type="NCBI Taxonomy" id="1316194"/>
    <lineage>
        <taxon>Eukaryota</taxon>
        <taxon>Fungi</taxon>
        <taxon>Dikarya</taxon>
        <taxon>Ascomycota</taxon>
        <taxon>Pezizomycotina</taxon>
        <taxon>Eurotiomycetes</taxon>
        <taxon>Eurotiomycetidae</taxon>
        <taxon>Eurotiales</taxon>
        <taxon>Aspergillaceae</taxon>
        <taxon>Penicillium</taxon>
    </lineage>
</organism>
<dbReference type="PANTHER" id="PTHR43289">
    <property type="entry name" value="MITOGEN-ACTIVATED PROTEIN KINASE KINASE KINASE 20-RELATED"/>
    <property type="match status" value="1"/>
</dbReference>
<keyword evidence="2" id="KW-0547">Nucleotide-binding</keyword>
<accession>A0A1Q5TB87</accession>
<evidence type="ECO:0000256" key="4">
    <source>
        <dbReference type="ARBA" id="ARBA00022840"/>
    </source>
</evidence>